<evidence type="ECO:0000313" key="3">
    <source>
        <dbReference type="EMBL" id="MFK2879729.1"/>
    </source>
</evidence>
<evidence type="ECO:0000313" key="1">
    <source>
        <dbReference type="EMBL" id="MFK2875710.1"/>
    </source>
</evidence>
<dbReference type="Proteomes" id="UP001620339">
    <property type="component" value="Unassembled WGS sequence"/>
</dbReference>
<dbReference type="EMBL" id="JADIKK010000008">
    <property type="protein sequence ID" value="MFK2876164.1"/>
    <property type="molecule type" value="Genomic_DNA"/>
</dbReference>
<protein>
    <submittedName>
        <fullName evidence="3">Uncharacterized protein</fullName>
    </submittedName>
</protein>
<name>A0ABW8JBT6_9GAMM</name>
<gene>
    <name evidence="1" type="ORF">ISP25_01315</name>
    <name evidence="2" type="ORF">ISP25_03675</name>
    <name evidence="3" type="ORF">ISP25_21935</name>
</gene>
<comment type="caution">
    <text evidence="3">The sequence shown here is derived from an EMBL/GenBank/DDBJ whole genome shotgun (WGS) entry which is preliminary data.</text>
</comment>
<dbReference type="RefSeq" id="WP_192160452.1">
    <property type="nucleotide sequence ID" value="NZ_JADIKK010000007.1"/>
</dbReference>
<evidence type="ECO:0000313" key="2">
    <source>
        <dbReference type="EMBL" id="MFK2876164.1"/>
    </source>
</evidence>
<proteinExistence type="predicted"/>
<dbReference type="EMBL" id="JADIKK010000008">
    <property type="protein sequence ID" value="MFK2879729.1"/>
    <property type="molecule type" value="Genomic_DNA"/>
</dbReference>
<reference evidence="3 4" key="1">
    <citation type="submission" date="2020-10" db="EMBL/GenBank/DDBJ databases">
        <title>Phylogeny of dyella-like bacteria.</title>
        <authorList>
            <person name="Fu J."/>
        </authorList>
    </citation>
    <scope>NUCLEOTIDE SEQUENCE [LARGE SCALE GENOMIC DNA]</scope>
    <source>
        <strain evidence="3 4">KACC 19113</strain>
    </source>
</reference>
<organism evidence="3 4">
    <name type="scientific">Rhodanobacter hydrolyticus</name>
    <dbReference type="NCBI Taxonomy" id="2250595"/>
    <lineage>
        <taxon>Bacteria</taxon>
        <taxon>Pseudomonadati</taxon>
        <taxon>Pseudomonadota</taxon>
        <taxon>Gammaproteobacteria</taxon>
        <taxon>Lysobacterales</taxon>
        <taxon>Rhodanobacteraceae</taxon>
        <taxon>Rhodanobacter</taxon>
    </lineage>
</organism>
<evidence type="ECO:0000313" key="4">
    <source>
        <dbReference type="Proteomes" id="UP001620339"/>
    </source>
</evidence>
<keyword evidence="4" id="KW-1185">Reference proteome</keyword>
<accession>A0ABW8JBT6</accession>
<dbReference type="EMBL" id="JADIKK010000007">
    <property type="protein sequence ID" value="MFK2875710.1"/>
    <property type="molecule type" value="Genomic_DNA"/>
</dbReference>
<sequence length="161" mass="17915">MPKTPEDTRLESWHRFFAAYANNEAWTLAEAPLSRMDDVLTLLNAAHAAAWHWQAVGNVLNHMRALMLLAQAHAVAGLGQSALLYADEMRAYFLSEASTPEWEQAFMHAVHARAAHAAGEHAQHASSYASAESVIRALTNENDRAMVSRIFEQVPRPWLPS</sequence>